<dbReference type="SUPFAM" id="SSF82549">
    <property type="entry name" value="DAK1/DegV-like"/>
    <property type="match status" value="1"/>
</dbReference>
<keyword evidence="6" id="KW-1185">Reference proteome</keyword>
<evidence type="ECO:0000313" key="5">
    <source>
        <dbReference type="EMBL" id="CAD7648031.1"/>
    </source>
</evidence>
<evidence type="ECO:0000256" key="1">
    <source>
        <dbReference type="ARBA" id="ARBA00047974"/>
    </source>
</evidence>
<dbReference type="EMBL" id="OC896454">
    <property type="protein sequence ID" value="CAD7648031.1"/>
    <property type="molecule type" value="Genomic_DNA"/>
</dbReference>
<protein>
    <recommendedName>
        <fullName evidence="3">DhaK domain-containing protein</fullName>
    </recommendedName>
</protein>
<dbReference type="PROSITE" id="PS51481">
    <property type="entry name" value="DHAK"/>
    <property type="match status" value="1"/>
</dbReference>
<evidence type="ECO:0000256" key="2">
    <source>
        <dbReference type="ARBA" id="ARBA00048898"/>
    </source>
</evidence>
<dbReference type="EMBL" id="CAJPIZ010041879">
    <property type="protein sequence ID" value="CAG2121780.1"/>
    <property type="molecule type" value="Genomic_DNA"/>
</dbReference>
<dbReference type="Gene3D" id="3.40.50.10440">
    <property type="entry name" value="Dihydroxyacetone kinase, domain 1"/>
    <property type="match status" value="1"/>
</dbReference>
<dbReference type="Proteomes" id="UP000759131">
    <property type="component" value="Unassembled WGS sequence"/>
</dbReference>
<dbReference type="InterPro" id="IPR004006">
    <property type="entry name" value="DhaK_dom"/>
</dbReference>
<proteinExistence type="predicted"/>
<reference evidence="4" key="1">
    <citation type="submission" date="2020-11" db="EMBL/GenBank/DDBJ databases">
        <authorList>
            <person name="Tran Van P."/>
        </authorList>
    </citation>
    <scope>NUCLEOTIDE SEQUENCE</scope>
</reference>
<dbReference type="EMBL" id="CAJPIZ010029312">
    <property type="protein sequence ID" value="CAG2119666.1"/>
    <property type="molecule type" value="Genomic_DNA"/>
</dbReference>
<feature type="non-terminal residue" evidence="4">
    <location>
        <position position="1"/>
    </location>
</feature>
<dbReference type="InterPro" id="IPR050861">
    <property type="entry name" value="Dihydroxyacetone_Kinase"/>
</dbReference>
<dbReference type="GO" id="GO:0050354">
    <property type="term" value="F:triokinase activity"/>
    <property type="evidence" value="ECO:0007669"/>
    <property type="project" value="UniProtKB-EC"/>
</dbReference>
<dbReference type="AlphaFoldDB" id="A0A7R9QGL6"/>
<feature type="domain" description="DhaK" evidence="3">
    <location>
        <begin position="10"/>
        <end position="149"/>
    </location>
</feature>
<comment type="catalytic activity">
    <reaction evidence="2">
        <text>dihydroxyacetone + ATP = dihydroxyacetone phosphate + ADP + H(+)</text>
        <dbReference type="Rhea" id="RHEA:15773"/>
        <dbReference type="ChEBI" id="CHEBI:15378"/>
        <dbReference type="ChEBI" id="CHEBI:16016"/>
        <dbReference type="ChEBI" id="CHEBI:30616"/>
        <dbReference type="ChEBI" id="CHEBI:57642"/>
        <dbReference type="ChEBI" id="CHEBI:456216"/>
        <dbReference type="EC" id="2.7.1.29"/>
    </reaction>
</comment>
<organism evidence="4">
    <name type="scientific">Medioppia subpectinata</name>
    <dbReference type="NCBI Taxonomy" id="1979941"/>
    <lineage>
        <taxon>Eukaryota</taxon>
        <taxon>Metazoa</taxon>
        <taxon>Ecdysozoa</taxon>
        <taxon>Arthropoda</taxon>
        <taxon>Chelicerata</taxon>
        <taxon>Arachnida</taxon>
        <taxon>Acari</taxon>
        <taxon>Acariformes</taxon>
        <taxon>Sarcoptiformes</taxon>
        <taxon>Oribatida</taxon>
        <taxon>Brachypylina</taxon>
        <taxon>Oppioidea</taxon>
        <taxon>Oppiidae</taxon>
        <taxon>Medioppia</taxon>
    </lineage>
</organism>
<gene>
    <name evidence="4" type="ORF">OSB1V03_LOCUS19613</name>
    <name evidence="5" type="ORF">OSB1V03_LOCUS21726</name>
</gene>
<evidence type="ECO:0000313" key="4">
    <source>
        <dbReference type="EMBL" id="CAD7643482.1"/>
    </source>
</evidence>
<dbReference type="PANTHER" id="PTHR28629:SF4">
    <property type="entry name" value="TRIOKINASE_FMN CYCLASE"/>
    <property type="match status" value="1"/>
</dbReference>
<dbReference type="FunFam" id="3.40.50.10440:FF:000001">
    <property type="entry name" value="Dihydroxyacetone kinase, DhaK subunit"/>
    <property type="match status" value="1"/>
</dbReference>
<dbReference type="GO" id="GO:0019563">
    <property type="term" value="P:glycerol catabolic process"/>
    <property type="evidence" value="ECO:0007669"/>
    <property type="project" value="TreeGrafter"/>
</dbReference>
<comment type="catalytic activity">
    <reaction evidence="1">
        <text>D-glyceraldehyde + ATP = D-glyceraldehyde 3-phosphate + ADP + H(+)</text>
        <dbReference type="Rhea" id="RHEA:13941"/>
        <dbReference type="ChEBI" id="CHEBI:15378"/>
        <dbReference type="ChEBI" id="CHEBI:17378"/>
        <dbReference type="ChEBI" id="CHEBI:30616"/>
        <dbReference type="ChEBI" id="CHEBI:59776"/>
        <dbReference type="ChEBI" id="CHEBI:456216"/>
        <dbReference type="EC" id="2.7.1.28"/>
    </reaction>
</comment>
<sequence>MIKTKHLINSIETSVYESLIGLAAGNDGLQVIPECNSVVRKDYQTYRKTGKVMLISGGGSGHEPMFAGFVGSGLLTGAVSGEIFASPPPRKTLKLIETIGDKNGNNEILIIVANYTGDRLNFGLAREHALLKGYKVEMFIFGEDVAFYG</sequence>
<dbReference type="GO" id="GO:0005829">
    <property type="term" value="C:cytosol"/>
    <property type="evidence" value="ECO:0007669"/>
    <property type="project" value="TreeGrafter"/>
</dbReference>
<dbReference type="PANTHER" id="PTHR28629">
    <property type="entry name" value="TRIOKINASE/FMN CYCLASE"/>
    <property type="match status" value="1"/>
</dbReference>
<dbReference type="Pfam" id="PF02733">
    <property type="entry name" value="Dak1"/>
    <property type="match status" value="1"/>
</dbReference>
<dbReference type="GO" id="GO:0004371">
    <property type="term" value="F:glycerone kinase activity"/>
    <property type="evidence" value="ECO:0007669"/>
    <property type="project" value="UniProtKB-EC"/>
</dbReference>
<dbReference type="OrthoDB" id="1724672at2759"/>
<name>A0A7R9QGL6_9ACAR</name>
<evidence type="ECO:0000313" key="6">
    <source>
        <dbReference type="Proteomes" id="UP000759131"/>
    </source>
</evidence>
<dbReference type="EMBL" id="OC883887">
    <property type="protein sequence ID" value="CAD7643482.1"/>
    <property type="molecule type" value="Genomic_DNA"/>
</dbReference>
<accession>A0A7R9QGL6</accession>
<evidence type="ECO:0000259" key="3">
    <source>
        <dbReference type="PROSITE" id="PS51481"/>
    </source>
</evidence>